<dbReference type="FunFam" id="1.10.10.10:FF:000322">
    <property type="entry name" value="Probable disease resistance protein At1g63360"/>
    <property type="match status" value="1"/>
</dbReference>
<keyword evidence="4" id="KW-0547">Nucleotide-binding</keyword>
<gene>
    <name evidence="9" type="ORF">TEA_009017</name>
</gene>
<feature type="domain" description="Disease resistance protein winged helix" evidence="8">
    <location>
        <begin position="272"/>
        <end position="345"/>
    </location>
</feature>
<dbReference type="Pfam" id="PF00931">
    <property type="entry name" value="NB-ARC"/>
    <property type="match status" value="1"/>
</dbReference>
<dbReference type="Gene3D" id="3.40.50.300">
    <property type="entry name" value="P-loop containing nucleotide triphosphate hydrolases"/>
    <property type="match status" value="1"/>
</dbReference>
<organism evidence="9 10">
    <name type="scientific">Camellia sinensis var. sinensis</name>
    <name type="common">China tea</name>
    <dbReference type="NCBI Taxonomy" id="542762"/>
    <lineage>
        <taxon>Eukaryota</taxon>
        <taxon>Viridiplantae</taxon>
        <taxon>Streptophyta</taxon>
        <taxon>Embryophyta</taxon>
        <taxon>Tracheophyta</taxon>
        <taxon>Spermatophyta</taxon>
        <taxon>Magnoliopsida</taxon>
        <taxon>eudicotyledons</taxon>
        <taxon>Gunneridae</taxon>
        <taxon>Pentapetalae</taxon>
        <taxon>asterids</taxon>
        <taxon>Ericales</taxon>
        <taxon>Theaceae</taxon>
        <taxon>Camellia</taxon>
    </lineage>
</organism>
<dbReference type="InterPro" id="IPR058922">
    <property type="entry name" value="WHD_DRP"/>
</dbReference>
<dbReference type="PANTHER" id="PTHR36766:SF70">
    <property type="entry name" value="DISEASE RESISTANCE PROTEIN RGA4"/>
    <property type="match status" value="1"/>
</dbReference>
<evidence type="ECO:0000259" key="8">
    <source>
        <dbReference type="Pfam" id="PF23559"/>
    </source>
</evidence>
<dbReference type="AlphaFoldDB" id="A0A4S4DRR4"/>
<sequence length="481" mass="54706">MATKQVVGRDGDVSTVIDMLLSSDNTVDDLPVIAIVGMGGMGKTTLAQLVYNNEKVVKHFGDQRMWICVSDDFIVERLLNQMEQSLTRDKSEIENIEGIVRKLGEKLNGKKYLLVLDNVWNENLDKWECMRNSLLGIGGSRGSKIIATTRSVQVVSTMRTSPSLTHHLSQLSENESWTMFRKSAFANGGPTETPDLVAIGRKMMEECKGVPLAIKSLGGLMYSKKHFHEWGLIKNSEIWSTEIKEGIQPILRLSFDHLPSPYLKHCFAYCSIFPKNFNIRKDELIQLWMAQGYLQPSWGSNLEMEDVGNDYFNILLHNSLFQDVKLDEYKNITRCKMHDLVHDLALDVSENNCLDLTSIVGEVKYHPEVQHLSLDLMEETIFEIPKENVGKLMTLFFIENFPKNIAEVECIHTTSLVDYNGEELPSSLLKFIHLRYLDLSGSSIAIPPNFISKLYNLQTLRVPSFTCLKKLPKKFYKLVSS</sequence>
<feature type="domain" description="NB-ARC" evidence="7">
    <location>
        <begin position="11"/>
        <end position="187"/>
    </location>
</feature>
<name>A0A4S4DRR4_CAMSN</name>
<dbReference type="InterPro" id="IPR032675">
    <property type="entry name" value="LRR_dom_sf"/>
</dbReference>
<proteinExistence type="inferred from homology"/>
<dbReference type="STRING" id="542762.A0A4S4DRR4"/>
<dbReference type="EMBL" id="SDRB02010554">
    <property type="protein sequence ID" value="THG05840.1"/>
    <property type="molecule type" value="Genomic_DNA"/>
</dbReference>
<dbReference type="GO" id="GO:0006952">
    <property type="term" value="P:defense response"/>
    <property type="evidence" value="ECO:0007669"/>
    <property type="project" value="UniProtKB-KW"/>
</dbReference>
<dbReference type="GO" id="GO:0005524">
    <property type="term" value="F:ATP binding"/>
    <property type="evidence" value="ECO:0007669"/>
    <property type="project" value="UniProtKB-KW"/>
</dbReference>
<evidence type="ECO:0000256" key="3">
    <source>
        <dbReference type="ARBA" id="ARBA00022737"/>
    </source>
</evidence>
<protein>
    <submittedName>
        <fullName evidence="9">Uncharacterized protein</fullName>
    </submittedName>
</protein>
<dbReference type="Gene3D" id="1.10.8.430">
    <property type="entry name" value="Helical domain of apoptotic protease-activating factors"/>
    <property type="match status" value="1"/>
</dbReference>
<keyword evidence="3" id="KW-0677">Repeat</keyword>
<dbReference type="InterPro" id="IPR036388">
    <property type="entry name" value="WH-like_DNA-bd_sf"/>
</dbReference>
<dbReference type="SUPFAM" id="SSF52058">
    <property type="entry name" value="L domain-like"/>
    <property type="match status" value="1"/>
</dbReference>
<dbReference type="PRINTS" id="PR00364">
    <property type="entry name" value="DISEASERSIST"/>
</dbReference>
<dbReference type="Proteomes" id="UP000306102">
    <property type="component" value="Unassembled WGS sequence"/>
</dbReference>
<keyword evidence="10" id="KW-1185">Reference proteome</keyword>
<evidence type="ECO:0000256" key="2">
    <source>
        <dbReference type="ARBA" id="ARBA00022614"/>
    </source>
</evidence>
<evidence type="ECO:0000259" key="7">
    <source>
        <dbReference type="Pfam" id="PF00931"/>
    </source>
</evidence>
<keyword evidence="2" id="KW-0433">Leucine-rich repeat</keyword>
<dbReference type="InterPro" id="IPR027417">
    <property type="entry name" value="P-loop_NTPase"/>
</dbReference>
<dbReference type="Gene3D" id="3.80.10.10">
    <property type="entry name" value="Ribonuclease Inhibitor"/>
    <property type="match status" value="1"/>
</dbReference>
<comment type="similarity">
    <text evidence="1">Belongs to the disease resistance NB-LRR family.</text>
</comment>
<dbReference type="PANTHER" id="PTHR36766">
    <property type="entry name" value="PLANT BROAD-SPECTRUM MILDEW RESISTANCE PROTEIN RPW8"/>
    <property type="match status" value="1"/>
</dbReference>
<keyword evidence="6" id="KW-0067">ATP-binding</keyword>
<evidence type="ECO:0000313" key="9">
    <source>
        <dbReference type="EMBL" id="THG05840.1"/>
    </source>
</evidence>
<dbReference type="InterPro" id="IPR002182">
    <property type="entry name" value="NB-ARC"/>
</dbReference>
<dbReference type="Pfam" id="PF23559">
    <property type="entry name" value="WHD_DRP"/>
    <property type="match status" value="1"/>
</dbReference>
<dbReference type="GO" id="GO:0043531">
    <property type="term" value="F:ADP binding"/>
    <property type="evidence" value="ECO:0007669"/>
    <property type="project" value="InterPro"/>
</dbReference>
<dbReference type="InterPro" id="IPR042197">
    <property type="entry name" value="Apaf_helical"/>
</dbReference>
<dbReference type="SUPFAM" id="SSF52540">
    <property type="entry name" value="P-loop containing nucleoside triphosphate hydrolases"/>
    <property type="match status" value="1"/>
</dbReference>
<evidence type="ECO:0000256" key="6">
    <source>
        <dbReference type="ARBA" id="ARBA00022840"/>
    </source>
</evidence>
<keyword evidence="5" id="KW-0611">Plant defense</keyword>
<evidence type="ECO:0000256" key="4">
    <source>
        <dbReference type="ARBA" id="ARBA00022741"/>
    </source>
</evidence>
<dbReference type="Gene3D" id="1.10.10.10">
    <property type="entry name" value="Winged helix-like DNA-binding domain superfamily/Winged helix DNA-binding domain"/>
    <property type="match status" value="1"/>
</dbReference>
<evidence type="ECO:0000256" key="5">
    <source>
        <dbReference type="ARBA" id="ARBA00022821"/>
    </source>
</evidence>
<accession>A0A4S4DRR4</accession>
<comment type="caution">
    <text evidence="9">The sequence shown here is derived from an EMBL/GenBank/DDBJ whole genome shotgun (WGS) entry which is preliminary data.</text>
</comment>
<evidence type="ECO:0000256" key="1">
    <source>
        <dbReference type="ARBA" id="ARBA00008894"/>
    </source>
</evidence>
<evidence type="ECO:0000313" key="10">
    <source>
        <dbReference type="Proteomes" id="UP000306102"/>
    </source>
</evidence>
<reference evidence="9 10" key="1">
    <citation type="journal article" date="2018" name="Proc. Natl. Acad. Sci. U.S.A.">
        <title>Draft genome sequence of Camellia sinensis var. sinensis provides insights into the evolution of the tea genome and tea quality.</title>
        <authorList>
            <person name="Wei C."/>
            <person name="Yang H."/>
            <person name="Wang S."/>
            <person name="Zhao J."/>
            <person name="Liu C."/>
            <person name="Gao L."/>
            <person name="Xia E."/>
            <person name="Lu Y."/>
            <person name="Tai Y."/>
            <person name="She G."/>
            <person name="Sun J."/>
            <person name="Cao H."/>
            <person name="Tong W."/>
            <person name="Gao Q."/>
            <person name="Li Y."/>
            <person name="Deng W."/>
            <person name="Jiang X."/>
            <person name="Wang W."/>
            <person name="Chen Q."/>
            <person name="Zhang S."/>
            <person name="Li H."/>
            <person name="Wu J."/>
            <person name="Wang P."/>
            <person name="Li P."/>
            <person name="Shi C."/>
            <person name="Zheng F."/>
            <person name="Jian J."/>
            <person name="Huang B."/>
            <person name="Shan D."/>
            <person name="Shi M."/>
            <person name="Fang C."/>
            <person name="Yue Y."/>
            <person name="Li F."/>
            <person name="Li D."/>
            <person name="Wei S."/>
            <person name="Han B."/>
            <person name="Jiang C."/>
            <person name="Yin Y."/>
            <person name="Xia T."/>
            <person name="Zhang Z."/>
            <person name="Bennetzen J.L."/>
            <person name="Zhao S."/>
            <person name="Wan X."/>
        </authorList>
    </citation>
    <scope>NUCLEOTIDE SEQUENCE [LARGE SCALE GENOMIC DNA]</scope>
    <source>
        <strain evidence="10">cv. Shuchazao</strain>
        <tissue evidence="9">Leaf</tissue>
    </source>
</reference>